<evidence type="ECO:0000313" key="2">
    <source>
        <dbReference type="EMBL" id="PWV00498.1"/>
    </source>
</evidence>
<dbReference type="VEuPathDB" id="TriTrypDB:TcCLB.508577.130"/>
<evidence type="ECO:0008006" key="4">
    <source>
        <dbReference type="Google" id="ProtNLM"/>
    </source>
</evidence>
<dbReference type="VEuPathDB" id="TriTrypDB:TcBrA4_0080130"/>
<keyword evidence="1" id="KW-0812">Transmembrane</keyword>
<dbReference type="VEuPathDB" id="TriTrypDB:BCY84_17939"/>
<name>A0A2V2VVQ3_TRYCR</name>
<keyword evidence="1" id="KW-1133">Transmembrane helix</keyword>
<feature type="transmembrane region" description="Helical" evidence="1">
    <location>
        <begin position="32"/>
        <end position="52"/>
    </location>
</feature>
<dbReference type="VEuPathDB" id="TriTrypDB:TcG_07915"/>
<accession>A0A2V2VVQ3</accession>
<proteinExistence type="predicted"/>
<dbReference type="InterPro" id="IPR019176">
    <property type="entry name" value="Cytochrome_B561-rel"/>
</dbReference>
<dbReference type="EMBL" id="PRFA01000006">
    <property type="protein sequence ID" value="PWV00498.1"/>
    <property type="molecule type" value="Genomic_DNA"/>
</dbReference>
<evidence type="ECO:0000256" key="1">
    <source>
        <dbReference type="SAM" id="Phobius"/>
    </source>
</evidence>
<dbReference type="VEuPathDB" id="TriTrypDB:TcCLB.507521.80"/>
<dbReference type="VEuPathDB" id="TriTrypDB:C3747_10g330"/>
<keyword evidence="1" id="KW-0472">Membrane</keyword>
<gene>
    <name evidence="2" type="ORF">C4B63_6g589</name>
</gene>
<dbReference type="VEuPathDB" id="TriTrypDB:Tc_MARK_1191"/>
<dbReference type="PANTHER" id="PTHR21780:SF0">
    <property type="entry name" value="TRANSMEMBRANE PROTEIN 209"/>
    <property type="match status" value="1"/>
</dbReference>
<dbReference type="VEuPathDB" id="TriTrypDB:TCDM_09791"/>
<evidence type="ECO:0000313" key="3">
    <source>
        <dbReference type="Proteomes" id="UP000246121"/>
    </source>
</evidence>
<sequence length="549" mass="59765">MRLSYSDQLIGLDQQRRAKAYGREAKRFHLKLVIFASALSYLAARVAVWIHPKSVSHTWVDDVLVEVVEDDGLERVCSIFGCVFTASLFFFIFLTIRADVRRNFFPPSRGSRAAGERGRRVKGWSESFSSLAVPASTIFGALPKADGPTATAVGSAQHLRLNQYHLPQQQQSIRTEAQLKHFLLSKESSSENGGGAPLATVTAAAAASFPTATPSAPAVTSSAPCAGSVFSGPLVGGGIAAGPSDGIRVQYIGGAEKQSAAQPVDTEWAGLGILSAERSILKARRWLSDLCQELVEETAACDRWFAERQISSFDTTHCLHETIPGPRPSNSAGVGVGLPTLLSSTTPAVLRKLDALLNERQKLAGQAQNVQNFDVILHLDQRLSLEAKLDPSGTFPTASPLSVAEQQAQRQYVIKRLRSFASQKTLASYRHNHGDADVWREGFPTDAHLLIHIVRVCVDGFANYVKFLHQPMNPQQDLAIFVGDTGEPYFYVRYRSGPDDKTYATHQGVNSLFEALLIFAAIVRAYHNDSYGGIWGVMDLSQTGLLNVL</sequence>
<dbReference type="GO" id="GO:0016020">
    <property type="term" value="C:membrane"/>
    <property type="evidence" value="ECO:0007669"/>
    <property type="project" value="TreeGrafter"/>
</dbReference>
<organism evidence="2 3">
    <name type="scientific">Trypanosoma cruzi</name>
    <dbReference type="NCBI Taxonomy" id="5693"/>
    <lineage>
        <taxon>Eukaryota</taxon>
        <taxon>Discoba</taxon>
        <taxon>Euglenozoa</taxon>
        <taxon>Kinetoplastea</taxon>
        <taxon>Metakinetoplastina</taxon>
        <taxon>Trypanosomatida</taxon>
        <taxon>Trypanosomatidae</taxon>
        <taxon>Trypanosoma</taxon>
        <taxon>Schizotrypanum</taxon>
    </lineage>
</organism>
<protein>
    <recommendedName>
        <fullName evidence="4">Transmembrane protein</fullName>
    </recommendedName>
</protein>
<reference evidence="2 3" key="1">
    <citation type="journal article" date="2018" name="Microb. Genom.">
        <title>Expanding an expanded genome: long-read sequencing of Trypanosoma cruzi.</title>
        <authorList>
            <person name="Berna L."/>
            <person name="Rodriguez M."/>
            <person name="Chiribao M.L."/>
            <person name="Parodi-Talice A."/>
            <person name="Pita S."/>
            <person name="Rijo G."/>
            <person name="Alvarez-Valin F."/>
            <person name="Robello C."/>
        </authorList>
    </citation>
    <scope>NUCLEOTIDE SEQUENCE [LARGE SCALE GENOMIC DNA]</scope>
    <source>
        <strain evidence="2 3">Dm28c</strain>
    </source>
</reference>
<feature type="transmembrane region" description="Helical" evidence="1">
    <location>
        <begin position="72"/>
        <end position="96"/>
    </location>
</feature>
<dbReference type="PANTHER" id="PTHR21780">
    <property type="entry name" value="TRANSMEMBRANE PROTEIN 209"/>
    <property type="match status" value="1"/>
</dbReference>
<dbReference type="VEuPathDB" id="TriTrypDB:TCSYLVIO_002480"/>
<dbReference type="VEuPathDB" id="TriTrypDB:C4B63_6g589"/>
<dbReference type="VEuPathDB" id="TriTrypDB:ECC02_010021"/>
<dbReference type="AlphaFoldDB" id="A0A2V2VVQ3"/>
<dbReference type="Proteomes" id="UP000246121">
    <property type="component" value="Unassembled WGS sequence"/>
</dbReference>
<dbReference type="VEuPathDB" id="TriTrypDB:TcCL_ESM02931"/>
<comment type="caution">
    <text evidence="2">The sequence shown here is derived from an EMBL/GenBank/DDBJ whole genome shotgun (WGS) entry which is preliminary data.</text>
</comment>